<keyword evidence="2" id="KW-0217">Developmental protein</keyword>
<evidence type="ECO:0000256" key="4">
    <source>
        <dbReference type="ARBA" id="ARBA00023015"/>
    </source>
</evidence>
<dbReference type="Pfam" id="PF00292">
    <property type="entry name" value="PAX"/>
    <property type="match status" value="1"/>
</dbReference>
<keyword evidence="10" id="KW-1185">Reference proteome</keyword>
<dbReference type="InterPro" id="IPR009057">
    <property type="entry name" value="Homeodomain-like_sf"/>
</dbReference>
<evidence type="ECO:0000256" key="7">
    <source>
        <dbReference type="ARBA" id="ARBA00023242"/>
    </source>
</evidence>
<evidence type="ECO:0000313" key="10">
    <source>
        <dbReference type="Proteomes" id="UP000492821"/>
    </source>
</evidence>
<dbReference type="Proteomes" id="UP000492821">
    <property type="component" value="Unassembled WGS sequence"/>
</dbReference>
<dbReference type="GO" id="GO:0005634">
    <property type="term" value="C:nucleus"/>
    <property type="evidence" value="ECO:0007669"/>
    <property type="project" value="UniProtKB-SubCell"/>
</dbReference>
<keyword evidence="3" id="KW-0563">Paired box</keyword>
<reference evidence="11" key="2">
    <citation type="submission" date="2020-10" db="UniProtKB">
        <authorList>
            <consortium name="WormBaseParasite"/>
        </authorList>
    </citation>
    <scope>IDENTIFICATION</scope>
</reference>
<dbReference type="FunFam" id="1.10.10.10:FF:000003">
    <property type="entry name" value="Paired box protein Pax-6"/>
    <property type="match status" value="1"/>
</dbReference>
<evidence type="ECO:0000256" key="2">
    <source>
        <dbReference type="ARBA" id="ARBA00022473"/>
    </source>
</evidence>
<protein>
    <submittedName>
        <fullName evidence="11">Paired domain-containing protein</fullName>
    </submittedName>
</protein>
<feature type="domain" description="Paired" evidence="9">
    <location>
        <begin position="138"/>
        <end position="264"/>
    </location>
</feature>
<evidence type="ECO:0000256" key="3">
    <source>
        <dbReference type="ARBA" id="ARBA00022724"/>
    </source>
</evidence>
<dbReference type="SUPFAM" id="SSF46689">
    <property type="entry name" value="Homeodomain-like"/>
    <property type="match status" value="1"/>
</dbReference>
<feature type="region of interest" description="Disordered" evidence="8">
    <location>
        <begin position="1"/>
        <end position="22"/>
    </location>
</feature>
<dbReference type="InterPro" id="IPR036388">
    <property type="entry name" value="WH-like_DNA-bd_sf"/>
</dbReference>
<proteinExistence type="predicted"/>
<dbReference type="SMART" id="SM00351">
    <property type="entry name" value="PAX"/>
    <property type="match status" value="1"/>
</dbReference>
<evidence type="ECO:0000256" key="8">
    <source>
        <dbReference type="SAM" id="MobiDB-lite"/>
    </source>
</evidence>
<accession>A0A7E4USM6</accession>
<dbReference type="GO" id="GO:0000981">
    <property type="term" value="F:DNA-binding transcription factor activity, RNA polymerase II-specific"/>
    <property type="evidence" value="ECO:0007669"/>
    <property type="project" value="TreeGrafter"/>
</dbReference>
<keyword evidence="4" id="KW-0805">Transcription regulation</keyword>
<sequence>MTAKETKKLLGRCPPIVSQSSRPRPFIVNRESRFESVRGDPNNNNDGRIRDLNLSDNGFHANGTAVYGRGGVTVGIASGYAGYGPNSGEYGAGLRQDGVNGYGYGVGKREATMTPPATPCFAAPPPPPQPQPGMLETTSGEVNQLGGFFVNGRPLPLKTRWRIVELAHQGIRPCDISRQLRVSHGCVSKILARYAENGSVMPGTIGGSKPKVATQQVIEYVRRLKEQDPGIFAWEIREKLLQSRICDKDSVPSISSISRIIRATQKDRGGQSTPSEAYRYFLSAGFTNAGSTMASKCLSGPSEYPNNGSLSLANSASPGFAYSPNMNPQHNSTSAT</sequence>
<dbReference type="PANTHER" id="PTHR45636">
    <property type="entry name" value="PAIRED BOX PROTEIN PAX-6-RELATED-RELATED"/>
    <property type="match status" value="1"/>
</dbReference>
<dbReference type="PRINTS" id="PR00027">
    <property type="entry name" value="PAIREDBOX"/>
</dbReference>
<dbReference type="PROSITE" id="PS51057">
    <property type="entry name" value="PAIRED_2"/>
    <property type="match status" value="1"/>
</dbReference>
<dbReference type="PROSITE" id="PS00034">
    <property type="entry name" value="PAIRED_1"/>
    <property type="match status" value="1"/>
</dbReference>
<dbReference type="AlphaFoldDB" id="A0A7E4USM6"/>
<evidence type="ECO:0000259" key="9">
    <source>
        <dbReference type="PROSITE" id="PS51057"/>
    </source>
</evidence>
<dbReference type="PANTHER" id="PTHR45636:SF16">
    <property type="entry name" value="PAIRED BOX POX-MESO PROTEIN"/>
    <property type="match status" value="1"/>
</dbReference>
<organism evidence="10 11">
    <name type="scientific">Panagrellus redivivus</name>
    <name type="common">Microworm</name>
    <dbReference type="NCBI Taxonomy" id="6233"/>
    <lineage>
        <taxon>Eukaryota</taxon>
        <taxon>Metazoa</taxon>
        <taxon>Ecdysozoa</taxon>
        <taxon>Nematoda</taxon>
        <taxon>Chromadorea</taxon>
        <taxon>Rhabditida</taxon>
        <taxon>Tylenchina</taxon>
        <taxon>Panagrolaimomorpha</taxon>
        <taxon>Panagrolaimoidea</taxon>
        <taxon>Panagrolaimidae</taxon>
        <taxon>Panagrellus</taxon>
    </lineage>
</organism>
<dbReference type="GO" id="GO:0000978">
    <property type="term" value="F:RNA polymerase II cis-regulatory region sequence-specific DNA binding"/>
    <property type="evidence" value="ECO:0007669"/>
    <property type="project" value="TreeGrafter"/>
</dbReference>
<comment type="subcellular location">
    <subcellularLocation>
        <location evidence="1">Nucleus</location>
    </subcellularLocation>
</comment>
<evidence type="ECO:0000313" key="11">
    <source>
        <dbReference type="WBParaSite" id="Pan_g12358.t1"/>
    </source>
</evidence>
<dbReference type="InterPro" id="IPR043182">
    <property type="entry name" value="PAIRED_DNA-bd_dom"/>
</dbReference>
<evidence type="ECO:0000256" key="5">
    <source>
        <dbReference type="ARBA" id="ARBA00023125"/>
    </source>
</evidence>
<dbReference type="WBParaSite" id="Pan_g12358.t1">
    <property type="protein sequence ID" value="Pan_g12358.t1"/>
    <property type="gene ID" value="Pan_g12358"/>
</dbReference>
<evidence type="ECO:0000256" key="1">
    <source>
        <dbReference type="ARBA" id="ARBA00004123"/>
    </source>
</evidence>
<dbReference type="Gene3D" id="1.10.10.10">
    <property type="entry name" value="Winged helix-like DNA-binding domain superfamily/Winged helix DNA-binding domain"/>
    <property type="match status" value="2"/>
</dbReference>
<dbReference type="InterPro" id="IPR043565">
    <property type="entry name" value="PAX_fam"/>
</dbReference>
<keyword evidence="6" id="KW-0804">Transcription</keyword>
<keyword evidence="5" id="KW-0238">DNA-binding</keyword>
<name>A0A7E4USM6_PANRE</name>
<evidence type="ECO:0000256" key="6">
    <source>
        <dbReference type="ARBA" id="ARBA00023163"/>
    </source>
</evidence>
<dbReference type="InterPro" id="IPR001523">
    <property type="entry name" value="Paired_dom"/>
</dbReference>
<keyword evidence="7" id="KW-0539">Nucleus</keyword>
<reference evidence="10" key="1">
    <citation type="journal article" date="2013" name="Genetics">
        <title>The draft genome and transcriptome of Panagrellus redivivus are shaped by the harsh demands of a free-living lifestyle.</title>
        <authorList>
            <person name="Srinivasan J."/>
            <person name="Dillman A.R."/>
            <person name="Macchietto M.G."/>
            <person name="Heikkinen L."/>
            <person name="Lakso M."/>
            <person name="Fracchia K.M."/>
            <person name="Antoshechkin I."/>
            <person name="Mortazavi A."/>
            <person name="Wong G."/>
            <person name="Sternberg P.W."/>
        </authorList>
    </citation>
    <scope>NUCLEOTIDE SEQUENCE [LARGE SCALE GENOMIC DNA]</scope>
    <source>
        <strain evidence="10">MT8872</strain>
    </source>
</reference>